<dbReference type="eggNOG" id="ENOG502S0FX">
    <property type="taxonomic scope" value="Eukaryota"/>
</dbReference>
<dbReference type="EMBL" id="KE344117">
    <property type="protein sequence ID" value="EXB53790.1"/>
    <property type="molecule type" value="Genomic_DNA"/>
</dbReference>
<evidence type="ECO:0000313" key="2">
    <source>
        <dbReference type="EMBL" id="EXB53790.1"/>
    </source>
</evidence>
<name>W9QTF5_9ROSA</name>
<dbReference type="GO" id="GO:0009536">
    <property type="term" value="C:plastid"/>
    <property type="evidence" value="ECO:0007669"/>
    <property type="project" value="TreeGrafter"/>
</dbReference>
<dbReference type="STRING" id="981085.W9QTF5"/>
<feature type="compositionally biased region" description="Basic and acidic residues" evidence="1">
    <location>
        <begin position="106"/>
        <end position="127"/>
    </location>
</feature>
<dbReference type="AlphaFoldDB" id="W9QTF5"/>
<dbReference type="PANTHER" id="PTHR38357">
    <property type="entry name" value="EXPRESSED PROTEIN"/>
    <property type="match status" value="1"/>
</dbReference>
<keyword evidence="3" id="KW-1185">Reference proteome</keyword>
<evidence type="ECO:0000313" key="3">
    <source>
        <dbReference type="Proteomes" id="UP000030645"/>
    </source>
</evidence>
<sequence length="202" mass="22731">MLGSLPSSYLKWVSTNLRAQDLEDWAKLADQVLQDPVYQDRLEWEFAQNALDRNRSNSSSSFSSGVSDLVEISERFGWDNEDKIGWSGVNFVLLGTSKSGRIPRLGGKDGGKRERKEGGKVEGESGGRRRSARRERVRLRMKREKKLGIVEKGRGSLGNDSISSGNAVGFFEKKNEMVGEIYNPFLGREALLKNVMLQKRFV</sequence>
<evidence type="ECO:0000256" key="1">
    <source>
        <dbReference type="SAM" id="MobiDB-lite"/>
    </source>
</evidence>
<gene>
    <name evidence="2" type="ORF">L484_002022</name>
</gene>
<accession>W9QTF5</accession>
<dbReference type="KEGG" id="mnt:21385603"/>
<dbReference type="PANTHER" id="PTHR38357:SF1">
    <property type="entry name" value="EXPRESSED PROTEIN"/>
    <property type="match status" value="1"/>
</dbReference>
<protein>
    <submittedName>
        <fullName evidence="2">Uncharacterized protein</fullName>
    </submittedName>
</protein>
<organism evidence="2 3">
    <name type="scientific">Morus notabilis</name>
    <dbReference type="NCBI Taxonomy" id="981085"/>
    <lineage>
        <taxon>Eukaryota</taxon>
        <taxon>Viridiplantae</taxon>
        <taxon>Streptophyta</taxon>
        <taxon>Embryophyta</taxon>
        <taxon>Tracheophyta</taxon>
        <taxon>Spermatophyta</taxon>
        <taxon>Magnoliopsida</taxon>
        <taxon>eudicotyledons</taxon>
        <taxon>Gunneridae</taxon>
        <taxon>Pentapetalae</taxon>
        <taxon>rosids</taxon>
        <taxon>fabids</taxon>
        <taxon>Rosales</taxon>
        <taxon>Moraceae</taxon>
        <taxon>Moreae</taxon>
        <taxon>Morus</taxon>
    </lineage>
</organism>
<dbReference type="OrthoDB" id="1897217at2759"/>
<reference evidence="3" key="1">
    <citation type="submission" date="2013-01" db="EMBL/GenBank/DDBJ databases">
        <title>Draft Genome Sequence of a Mulberry Tree, Morus notabilis C.K. Schneid.</title>
        <authorList>
            <person name="He N."/>
            <person name="Zhao S."/>
        </authorList>
    </citation>
    <scope>NUCLEOTIDE SEQUENCE</scope>
</reference>
<feature type="region of interest" description="Disordered" evidence="1">
    <location>
        <begin position="102"/>
        <end position="134"/>
    </location>
</feature>
<dbReference type="Proteomes" id="UP000030645">
    <property type="component" value="Unassembled WGS sequence"/>
</dbReference>
<proteinExistence type="predicted"/>